<gene>
    <name evidence="1" type="ORF">ERS852478_01752</name>
</gene>
<sequence length="39" mass="4654">MKKEAIEKATSDFDPLFSNEYDIDWEDDEDLLKKLYGLK</sequence>
<evidence type="ECO:0000313" key="1">
    <source>
        <dbReference type="EMBL" id="CUO06459.1"/>
    </source>
</evidence>
<reference evidence="1 2" key="1">
    <citation type="submission" date="2015-09" db="EMBL/GenBank/DDBJ databases">
        <authorList>
            <consortium name="Pathogen Informatics"/>
        </authorList>
    </citation>
    <scope>NUCLEOTIDE SEQUENCE [LARGE SCALE GENOMIC DNA]</scope>
    <source>
        <strain evidence="1 2">2789STDY5834863</strain>
    </source>
</reference>
<proteinExistence type="predicted"/>
<dbReference type="Proteomes" id="UP000095431">
    <property type="component" value="Unassembled WGS sequence"/>
</dbReference>
<evidence type="ECO:0000313" key="2">
    <source>
        <dbReference type="Proteomes" id="UP000095431"/>
    </source>
</evidence>
<accession>A0A174C2D3</accession>
<dbReference type="EMBL" id="CYZN01000010">
    <property type="protein sequence ID" value="CUO06459.1"/>
    <property type="molecule type" value="Genomic_DNA"/>
</dbReference>
<organism evidence="1 2">
    <name type="scientific">Blautia wexlerae</name>
    <dbReference type="NCBI Taxonomy" id="418240"/>
    <lineage>
        <taxon>Bacteria</taxon>
        <taxon>Bacillati</taxon>
        <taxon>Bacillota</taxon>
        <taxon>Clostridia</taxon>
        <taxon>Lachnospirales</taxon>
        <taxon>Lachnospiraceae</taxon>
        <taxon>Blautia</taxon>
    </lineage>
</organism>
<dbReference type="AlphaFoldDB" id="A0A174C2D3"/>
<protein>
    <submittedName>
        <fullName evidence="1">Uncharacterized protein</fullName>
    </submittedName>
</protein>
<name>A0A174C2D3_9FIRM</name>